<proteinExistence type="predicted"/>
<dbReference type="Proteomes" id="UP000267821">
    <property type="component" value="Unassembled WGS sequence"/>
</dbReference>
<feature type="region of interest" description="Disordered" evidence="1">
    <location>
        <begin position="126"/>
        <end position="151"/>
    </location>
</feature>
<reference evidence="2 3" key="1">
    <citation type="journal article" date="2018" name="Nat. Ecol. Evol.">
        <title>Pezizomycetes genomes reveal the molecular basis of ectomycorrhizal truffle lifestyle.</title>
        <authorList>
            <person name="Murat C."/>
            <person name="Payen T."/>
            <person name="Noel B."/>
            <person name="Kuo A."/>
            <person name="Morin E."/>
            <person name="Chen J."/>
            <person name="Kohler A."/>
            <person name="Krizsan K."/>
            <person name="Balestrini R."/>
            <person name="Da Silva C."/>
            <person name="Montanini B."/>
            <person name="Hainaut M."/>
            <person name="Levati E."/>
            <person name="Barry K.W."/>
            <person name="Belfiori B."/>
            <person name="Cichocki N."/>
            <person name="Clum A."/>
            <person name="Dockter R.B."/>
            <person name="Fauchery L."/>
            <person name="Guy J."/>
            <person name="Iotti M."/>
            <person name="Le Tacon F."/>
            <person name="Lindquist E.A."/>
            <person name="Lipzen A."/>
            <person name="Malagnac F."/>
            <person name="Mello A."/>
            <person name="Molinier V."/>
            <person name="Miyauchi S."/>
            <person name="Poulain J."/>
            <person name="Riccioni C."/>
            <person name="Rubini A."/>
            <person name="Sitrit Y."/>
            <person name="Splivallo R."/>
            <person name="Traeger S."/>
            <person name="Wang M."/>
            <person name="Zifcakova L."/>
            <person name="Wipf D."/>
            <person name="Zambonelli A."/>
            <person name="Paolocci F."/>
            <person name="Nowrousian M."/>
            <person name="Ottonello S."/>
            <person name="Baldrian P."/>
            <person name="Spatafora J.W."/>
            <person name="Henrissat B."/>
            <person name="Nagy L.G."/>
            <person name="Aury J.M."/>
            <person name="Wincker P."/>
            <person name="Grigoriev I.V."/>
            <person name="Bonfante P."/>
            <person name="Martin F.M."/>
        </authorList>
    </citation>
    <scope>NUCLEOTIDE SEQUENCE [LARGE SCALE GENOMIC DNA]</scope>
    <source>
        <strain evidence="2 3">ATCC MYA-4762</strain>
    </source>
</reference>
<keyword evidence="3" id="KW-1185">Reference proteome</keyword>
<gene>
    <name evidence="2" type="ORF">L211DRAFT_888306</name>
</gene>
<name>A0A3N4LG36_9PEZI</name>
<protein>
    <submittedName>
        <fullName evidence="2">Uncharacterized protein</fullName>
    </submittedName>
</protein>
<evidence type="ECO:0000313" key="2">
    <source>
        <dbReference type="EMBL" id="RPB21843.1"/>
    </source>
</evidence>
<feature type="region of interest" description="Disordered" evidence="1">
    <location>
        <begin position="1"/>
        <end position="47"/>
    </location>
</feature>
<organism evidence="2 3">
    <name type="scientific">Terfezia boudieri ATCC MYA-4762</name>
    <dbReference type="NCBI Taxonomy" id="1051890"/>
    <lineage>
        <taxon>Eukaryota</taxon>
        <taxon>Fungi</taxon>
        <taxon>Dikarya</taxon>
        <taxon>Ascomycota</taxon>
        <taxon>Pezizomycotina</taxon>
        <taxon>Pezizomycetes</taxon>
        <taxon>Pezizales</taxon>
        <taxon>Pezizaceae</taxon>
        <taxon>Terfezia</taxon>
    </lineage>
</organism>
<evidence type="ECO:0000256" key="1">
    <source>
        <dbReference type="SAM" id="MobiDB-lite"/>
    </source>
</evidence>
<dbReference type="EMBL" id="ML121556">
    <property type="protein sequence ID" value="RPB21843.1"/>
    <property type="molecule type" value="Genomic_DNA"/>
</dbReference>
<evidence type="ECO:0000313" key="3">
    <source>
        <dbReference type="Proteomes" id="UP000267821"/>
    </source>
</evidence>
<feature type="compositionally biased region" description="Polar residues" evidence="1">
    <location>
        <begin position="139"/>
        <end position="151"/>
    </location>
</feature>
<dbReference type="InParanoid" id="A0A3N4LG36"/>
<accession>A0A3N4LG36</accession>
<feature type="compositionally biased region" description="Polar residues" evidence="1">
    <location>
        <begin position="17"/>
        <end position="29"/>
    </location>
</feature>
<dbReference type="AlphaFoldDB" id="A0A3N4LG36"/>
<feature type="compositionally biased region" description="Pro residues" evidence="1">
    <location>
        <begin position="36"/>
        <end position="45"/>
    </location>
</feature>
<sequence length="151" mass="16219">MSRRIATPAASPGCLGSPNSVADQAKSTSTTQLQVPPGPPVPNPPTRQVIITPRPLQSNIAAQNPQGSIGPEGVTRRPPKQWEVMQALLNPEFKNSAPLLHHCKEIYGWTTEDAISFAISGVPEPKSKDYLPSLPRLEVTQSESSYVQSDG</sequence>